<dbReference type="GeneID" id="34616274"/>
<reference evidence="10" key="1">
    <citation type="journal article" date="2017" name="Genome Biol.">
        <title>Comparative genomics reveals high biological diversity and specific adaptations in the industrially and medically important fungal genus Aspergillus.</title>
        <authorList>
            <person name="de Vries R.P."/>
            <person name="Riley R."/>
            <person name="Wiebenga A."/>
            <person name="Aguilar-Osorio G."/>
            <person name="Amillis S."/>
            <person name="Uchima C.A."/>
            <person name="Anderluh G."/>
            <person name="Asadollahi M."/>
            <person name="Askin M."/>
            <person name="Barry K."/>
            <person name="Battaglia E."/>
            <person name="Bayram O."/>
            <person name="Benocci T."/>
            <person name="Braus-Stromeyer S.A."/>
            <person name="Caldana C."/>
            <person name="Canovas D."/>
            <person name="Cerqueira G.C."/>
            <person name="Chen F."/>
            <person name="Chen W."/>
            <person name="Choi C."/>
            <person name="Clum A."/>
            <person name="Dos Santos R.A."/>
            <person name="Damasio A.R."/>
            <person name="Diallinas G."/>
            <person name="Emri T."/>
            <person name="Fekete E."/>
            <person name="Flipphi M."/>
            <person name="Freyberg S."/>
            <person name="Gallo A."/>
            <person name="Gournas C."/>
            <person name="Habgood R."/>
            <person name="Hainaut M."/>
            <person name="Harispe M.L."/>
            <person name="Henrissat B."/>
            <person name="Hilden K.S."/>
            <person name="Hope R."/>
            <person name="Hossain A."/>
            <person name="Karabika E."/>
            <person name="Karaffa L."/>
            <person name="Karanyi Z."/>
            <person name="Krasevec N."/>
            <person name="Kuo A."/>
            <person name="Kusch H."/>
            <person name="LaButti K."/>
            <person name="Lagendijk E.L."/>
            <person name="Lapidus A."/>
            <person name="Levasseur A."/>
            <person name="Lindquist E."/>
            <person name="Lipzen A."/>
            <person name="Logrieco A.F."/>
            <person name="MacCabe A."/>
            <person name="Maekelae M.R."/>
            <person name="Malavazi I."/>
            <person name="Melin P."/>
            <person name="Meyer V."/>
            <person name="Mielnichuk N."/>
            <person name="Miskei M."/>
            <person name="Molnar A.P."/>
            <person name="Mule G."/>
            <person name="Ngan C.Y."/>
            <person name="Orejas M."/>
            <person name="Orosz E."/>
            <person name="Ouedraogo J.P."/>
            <person name="Overkamp K.M."/>
            <person name="Park H.-S."/>
            <person name="Perrone G."/>
            <person name="Piumi F."/>
            <person name="Punt P.J."/>
            <person name="Ram A.F."/>
            <person name="Ramon A."/>
            <person name="Rauscher S."/>
            <person name="Record E."/>
            <person name="Riano-Pachon D.M."/>
            <person name="Robert V."/>
            <person name="Roehrig J."/>
            <person name="Ruller R."/>
            <person name="Salamov A."/>
            <person name="Salih N.S."/>
            <person name="Samson R.A."/>
            <person name="Sandor E."/>
            <person name="Sanguinetti M."/>
            <person name="Schuetze T."/>
            <person name="Sepcic K."/>
            <person name="Shelest E."/>
            <person name="Sherlock G."/>
            <person name="Sophianopoulou V."/>
            <person name="Squina F.M."/>
            <person name="Sun H."/>
            <person name="Susca A."/>
            <person name="Todd R.B."/>
            <person name="Tsang A."/>
            <person name="Unkles S.E."/>
            <person name="van de Wiele N."/>
            <person name="van Rossen-Uffink D."/>
            <person name="Oliveira J.V."/>
            <person name="Vesth T.C."/>
            <person name="Visser J."/>
            <person name="Yu J.-H."/>
            <person name="Zhou M."/>
            <person name="Andersen M.R."/>
            <person name="Archer D.B."/>
            <person name="Baker S.E."/>
            <person name="Benoit I."/>
            <person name="Brakhage A.A."/>
            <person name="Braus G.H."/>
            <person name="Fischer R."/>
            <person name="Frisvad J.C."/>
            <person name="Goldman G.H."/>
            <person name="Houbraken J."/>
            <person name="Oakley B."/>
            <person name="Pocsi I."/>
            <person name="Scazzocchio C."/>
            <person name="Seiboth B."/>
            <person name="vanKuyk P.A."/>
            <person name="Wortman J."/>
            <person name="Dyer P.S."/>
            <person name="Grigoriev I.V."/>
        </authorList>
    </citation>
    <scope>NUCLEOTIDE SEQUENCE [LARGE SCALE GENOMIC DNA]</scope>
    <source>
        <strain evidence="10">CBS 506.65</strain>
    </source>
</reference>
<comment type="subcellular location">
    <subcellularLocation>
        <location evidence="1">Membrane</location>
        <topology evidence="1">Multi-pass membrane protein</topology>
    </subcellularLocation>
</comment>
<evidence type="ECO:0000256" key="6">
    <source>
        <dbReference type="SAM" id="MobiDB-lite"/>
    </source>
</evidence>
<feature type="transmembrane region" description="Helical" evidence="7">
    <location>
        <begin position="337"/>
        <end position="358"/>
    </location>
</feature>
<comment type="similarity">
    <text evidence="2">Belongs to the amino acid/polyamine transporter 2 family.</text>
</comment>
<dbReference type="Gene3D" id="1.20.1740.10">
    <property type="entry name" value="Amino acid/polyamine transporter I"/>
    <property type="match status" value="1"/>
</dbReference>
<evidence type="ECO:0000256" key="5">
    <source>
        <dbReference type="ARBA" id="ARBA00023136"/>
    </source>
</evidence>
<evidence type="ECO:0000313" key="10">
    <source>
        <dbReference type="Proteomes" id="UP000184188"/>
    </source>
</evidence>
<evidence type="ECO:0000256" key="3">
    <source>
        <dbReference type="ARBA" id="ARBA00022692"/>
    </source>
</evidence>
<feature type="transmembrane region" description="Helical" evidence="7">
    <location>
        <begin position="297"/>
        <end position="316"/>
    </location>
</feature>
<proteinExistence type="inferred from homology"/>
<dbReference type="PANTHER" id="PTHR22950:SF668">
    <property type="entry name" value="AMINO ACID TRANSPORTER (EUROFUNG)"/>
    <property type="match status" value="1"/>
</dbReference>
<feature type="transmembrane region" description="Helical" evidence="7">
    <location>
        <begin position="403"/>
        <end position="426"/>
    </location>
</feature>
<feature type="transmembrane region" description="Helical" evidence="7">
    <location>
        <begin position="370"/>
        <end position="391"/>
    </location>
</feature>
<keyword evidence="4 7" id="KW-1133">Transmembrane helix</keyword>
<dbReference type="InterPro" id="IPR013057">
    <property type="entry name" value="AA_transpt_TM"/>
</dbReference>
<evidence type="ECO:0000256" key="2">
    <source>
        <dbReference type="ARBA" id="ARBA00008066"/>
    </source>
</evidence>
<feature type="transmembrane region" description="Helical" evidence="7">
    <location>
        <begin position="220"/>
        <end position="243"/>
    </location>
</feature>
<feature type="transmembrane region" description="Helical" evidence="7">
    <location>
        <begin position="153"/>
        <end position="171"/>
    </location>
</feature>
<evidence type="ECO:0000256" key="1">
    <source>
        <dbReference type="ARBA" id="ARBA00004141"/>
    </source>
</evidence>
<keyword evidence="5 7" id="KW-0472">Membrane</keyword>
<dbReference type="FunFam" id="1.20.1740.10:FF:000039">
    <property type="entry name" value="Neutral amino acid transporter (Eurofung)"/>
    <property type="match status" value="1"/>
</dbReference>
<name>A0A1L9SB92_9EURO</name>
<keyword evidence="3 7" id="KW-0812">Transmembrane</keyword>
<evidence type="ECO:0000259" key="8">
    <source>
        <dbReference type="Pfam" id="PF01490"/>
    </source>
</evidence>
<dbReference type="EMBL" id="KV878348">
    <property type="protein sequence ID" value="OJJ44450.1"/>
    <property type="molecule type" value="Genomic_DNA"/>
</dbReference>
<accession>A0A1L9SB92</accession>
<feature type="transmembrane region" description="Helical" evidence="7">
    <location>
        <begin position="71"/>
        <end position="92"/>
    </location>
</feature>
<dbReference type="VEuPathDB" id="FungiDB:ASPZODRAFT_72130"/>
<evidence type="ECO:0000256" key="7">
    <source>
        <dbReference type="SAM" id="Phobius"/>
    </source>
</evidence>
<dbReference type="STRING" id="1073090.A0A1L9SB92"/>
<feature type="compositionally biased region" description="Basic and acidic residues" evidence="6">
    <location>
        <begin position="1"/>
        <end position="21"/>
    </location>
</feature>
<feature type="region of interest" description="Disordered" evidence="6">
    <location>
        <begin position="1"/>
        <end position="23"/>
    </location>
</feature>
<feature type="transmembrane region" description="Helical" evidence="7">
    <location>
        <begin position="45"/>
        <end position="65"/>
    </location>
</feature>
<feature type="domain" description="Amino acid transporter transmembrane" evidence="8">
    <location>
        <begin position="39"/>
        <end position="426"/>
    </location>
</feature>
<dbReference type="Pfam" id="PF01490">
    <property type="entry name" value="Aa_trans"/>
    <property type="match status" value="1"/>
</dbReference>
<dbReference type="Proteomes" id="UP000184188">
    <property type="component" value="Unassembled WGS sequence"/>
</dbReference>
<protein>
    <recommendedName>
        <fullName evidence="8">Amino acid transporter transmembrane domain-containing protein</fullName>
    </recommendedName>
</protein>
<dbReference type="GO" id="GO:0016020">
    <property type="term" value="C:membrane"/>
    <property type="evidence" value="ECO:0007669"/>
    <property type="project" value="UniProtKB-SubCell"/>
</dbReference>
<sequence length="446" mass="47991">MSTPVELEKQESKRDAEKESEAYADPFGDESTAAVKYKTLEWWQCGMLMIAESISLGVLSLPATLAQLGLVPALILIVGLGIIALYTGFVIGQFRTRYPHIQNLADAGEVLFGAVGREIFGLGQLLFSIFIMGSHILTFTVMLNTVTEHGTCSIVFGVVGMLICMVCSLPRTMKNMTWISMCSFASIFTAVLVTMIAVGVQHSHRGVSPLVQATVENSLFRAFSAVTNIVFAYCAHVAFFGLIAEMRDPREFPKALCLLQIFEIVLYVVAAVVIYLYLGSDVASPALSSAGPLLSKIAYGIAIPTIIGAGVVNGHIGLKYIYVRLFRGSGRMNSNGFVAVGSWIAIGLSCWLVAWIIAEAIPNFSDLLGLISSLFASWFSYGLGGVYWLHLNWGQCFSSPRKIALTVINVLIILMGGTLCGLGLYVSGKAIHDDTGNASFSCANTA</sequence>
<dbReference type="GO" id="GO:0015179">
    <property type="term" value="F:L-amino acid transmembrane transporter activity"/>
    <property type="evidence" value="ECO:0007669"/>
    <property type="project" value="TreeGrafter"/>
</dbReference>
<gene>
    <name evidence="9" type="ORF">ASPZODRAFT_72130</name>
</gene>
<evidence type="ECO:0000313" key="9">
    <source>
        <dbReference type="EMBL" id="OJJ44450.1"/>
    </source>
</evidence>
<organism evidence="9 10">
    <name type="scientific">Penicilliopsis zonata CBS 506.65</name>
    <dbReference type="NCBI Taxonomy" id="1073090"/>
    <lineage>
        <taxon>Eukaryota</taxon>
        <taxon>Fungi</taxon>
        <taxon>Dikarya</taxon>
        <taxon>Ascomycota</taxon>
        <taxon>Pezizomycotina</taxon>
        <taxon>Eurotiomycetes</taxon>
        <taxon>Eurotiomycetidae</taxon>
        <taxon>Eurotiales</taxon>
        <taxon>Aspergillaceae</taxon>
        <taxon>Penicilliopsis</taxon>
    </lineage>
</organism>
<evidence type="ECO:0000256" key="4">
    <source>
        <dbReference type="ARBA" id="ARBA00022989"/>
    </source>
</evidence>
<dbReference type="AlphaFoldDB" id="A0A1L9SB92"/>
<dbReference type="OrthoDB" id="294730at2759"/>
<feature type="transmembrane region" description="Helical" evidence="7">
    <location>
        <begin position="178"/>
        <end position="200"/>
    </location>
</feature>
<keyword evidence="10" id="KW-1185">Reference proteome</keyword>
<dbReference type="PANTHER" id="PTHR22950">
    <property type="entry name" value="AMINO ACID TRANSPORTER"/>
    <property type="match status" value="1"/>
</dbReference>
<dbReference type="RefSeq" id="XP_022578960.1">
    <property type="nucleotide sequence ID" value="XM_022729810.1"/>
</dbReference>
<feature type="transmembrane region" description="Helical" evidence="7">
    <location>
        <begin position="255"/>
        <end position="277"/>
    </location>
</feature>